<dbReference type="AlphaFoldDB" id="A0A8W7Q143"/>
<dbReference type="Proteomes" id="UP000075882">
    <property type="component" value="Unassembled WGS sequence"/>
</dbReference>
<reference evidence="2" key="1">
    <citation type="submission" date="2022-08" db="UniProtKB">
        <authorList>
            <consortium name="EnsemblMetazoa"/>
        </authorList>
    </citation>
    <scope>IDENTIFICATION</scope>
</reference>
<accession>A0A8W7Q143</accession>
<protein>
    <submittedName>
        <fullName evidence="2">Uncharacterized protein</fullName>
    </submittedName>
</protein>
<evidence type="ECO:0000256" key="1">
    <source>
        <dbReference type="SAM" id="MobiDB-lite"/>
    </source>
</evidence>
<dbReference type="EnsemblMetazoa" id="ACOM041013-RA">
    <property type="protein sequence ID" value="ACOM041013-PA.1"/>
    <property type="gene ID" value="ACOM041013"/>
</dbReference>
<name>A0A8W7Q143_ANOCL</name>
<evidence type="ECO:0000313" key="2">
    <source>
        <dbReference type="EnsemblMetazoa" id="ACOM041013-PA.1"/>
    </source>
</evidence>
<organism evidence="2">
    <name type="scientific">Anopheles coluzzii</name>
    <name type="common">African malaria mosquito</name>
    <dbReference type="NCBI Taxonomy" id="1518534"/>
    <lineage>
        <taxon>Eukaryota</taxon>
        <taxon>Metazoa</taxon>
        <taxon>Ecdysozoa</taxon>
        <taxon>Arthropoda</taxon>
        <taxon>Hexapoda</taxon>
        <taxon>Insecta</taxon>
        <taxon>Pterygota</taxon>
        <taxon>Neoptera</taxon>
        <taxon>Endopterygota</taxon>
        <taxon>Diptera</taxon>
        <taxon>Nematocera</taxon>
        <taxon>Culicoidea</taxon>
        <taxon>Culicidae</taxon>
        <taxon>Anophelinae</taxon>
        <taxon>Anopheles</taxon>
    </lineage>
</organism>
<proteinExistence type="predicted"/>
<sequence>MKVVPEPAKHGLGHRNTKKSNTSGPGKDYDQFSTKHRATFAFGLEKPDSSNSCPCLATDDVFRSALDTDGLAGAMPYRRRTEAEGSVLIRRQSILITTVQLAKVFLRHRANRKLFVENLEYTWNQ</sequence>
<feature type="region of interest" description="Disordered" evidence="1">
    <location>
        <begin position="1"/>
        <end position="30"/>
    </location>
</feature>